<keyword evidence="4" id="KW-1185">Reference proteome</keyword>
<organism evidence="3 4">
    <name type="scientific">Allacma fusca</name>
    <dbReference type="NCBI Taxonomy" id="39272"/>
    <lineage>
        <taxon>Eukaryota</taxon>
        <taxon>Metazoa</taxon>
        <taxon>Ecdysozoa</taxon>
        <taxon>Arthropoda</taxon>
        <taxon>Hexapoda</taxon>
        <taxon>Collembola</taxon>
        <taxon>Symphypleona</taxon>
        <taxon>Sminthuridae</taxon>
        <taxon>Allacma</taxon>
    </lineage>
</organism>
<evidence type="ECO:0000313" key="3">
    <source>
        <dbReference type="EMBL" id="CAG7677367.1"/>
    </source>
</evidence>
<name>A0A8J2NS50_9HEXA</name>
<feature type="compositionally biased region" description="Polar residues" evidence="1">
    <location>
        <begin position="221"/>
        <end position="232"/>
    </location>
</feature>
<feature type="domain" description="BTB" evidence="2">
    <location>
        <begin position="30"/>
        <end position="114"/>
    </location>
</feature>
<evidence type="ECO:0000313" key="4">
    <source>
        <dbReference type="Proteomes" id="UP000708208"/>
    </source>
</evidence>
<protein>
    <recommendedName>
        <fullName evidence="2">BTB domain-containing protein</fullName>
    </recommendedName>
</protein>
<dbReference type="AlphaFoldDB" id="A0A8J2NS50"/>
<reference evidence="3" key="1">
    <citation type="submission" date="2021-06" db="EMBL/GenBank/DDBJ databases">
        <authorList>
            <person name="Hodson N. C."/>
            <person name="Mongue J. A."/>
            <person name="Jaron S. K."/>
        </authorList>
    </citation>
    <scope>NUCLEOTIDE SEQUENCE</scope>
</reference>
<feature type="compositionally biased region" description="Basic and acidic residues" evidence="1">
    <location>
        <begin position="204"/>
        <end position="218"/>
    </location>
</feature>
<dbReference type="EMBL" id="CAJVCH010014107">
    <property type="protein sequence ID" value="CAG7677367.1"/>
    <property type="molecule type" value="Genomic_DNA"/>
</dbReference>
<gene>
    <name evidence="3" type="ORF">AFUS01_LOCUS2464</name>
</gene>
<dbReference type="InterPro" id="IPR000210">
    <property type="entry name" value="BTB/POZ_dom"/>
</dbReference>
<evidence type="ECO:0000256" key="1">
    <source>
        <dbReference type="SAM" id="MobiDB-lite"/>
    </source>
</evidence>
<feature type="region of interest" description="Disordered" evidence="1">
    <location>
        <begin position="204"/>
        <end position="250"/>
    </location>
</feature>
<feature type="compositionally biased region" description="Acidic residues" evidence="1">
    <location>
        <begin position="233"/>
        <end position="248"/>
    </location>
</feature>
<proteinExistence type="predicted"/>
<dbReference type="Pfam" id="PF00651">
    <property type="entry name" value="BTB"/>
    <property type="match status" value="1"/>
</dbReference>
<dbReference type="Proteomes" id="UP000708208">
    <property type="component" value="Unassembled WGS sequence"/>
</dbReference>
<accession>A0A8J2NS50</accession>
<sequence length="467" mass="53099">MHGSILAVKCEYFEVRNIEDGNQFERSGTEAEFIVSRRLLKISSPKLCELVAEVEERGEELIKIPDVSPETFQHIVNYLFTQTIPDLRFTNAQDIVPIVDAADKFGLEELSHIACQGVFISVISAEMPPSSTSTNGTVALLDNSARRPHRPEEMPFLLLKTFVRTVAENESKKSIIDEKDANIRELEVKNSGLIKLLENRQQEKEFTKCKSRSPEGERPILSTNSQGDASSNMDEDSPIGDDPGDEEMDTMKSTTKLEHVGKKSFIRTRAKNFVRRTVMNKSGRNQSISYAKQSWSNFNMEAMALTEQQQDSSIFEPNCSCTITIRNSSTYHMYRRLYRLYNQSRALGSSPTNILSNKIYRFGIAGRHVVKGLICYKVEDFRFVVRYCIGERHTKDNFSIGFVPDFDSLKSKPNLYNDLKHADWVDLPDRKKIHCDVKNLSGMLTFGDLRVQAKLSDSQLHILISNV</sequence>
<evidence type="ECO:0000259" key="2">
    <source>
        <dbReference type="Pfam" id="PF00651"/>
    </source>
</evidence>
<comment type="caution">
    <text evidence="3">The sequence shown here is derived from an EMBL/GenBank/DDBJ whole genome shotgun (WGS) entry which is preliminary data.</text>
</comment>
<dbReference type="OrthoDB" id="2359033at2759"/>